<protein>
    <submittedName>
        <fullName evidence="2">Glycosyltransferase</fullName>
    </submittedName>
</protein>
<dbReference type="EMBL" id="CADCTC010000223">
    <property type="protein sequence ID" value="CAA9284880.1"/>
    <property type="molecule type" value="Genomic_DNA"/>
</dbReference>
<dbReference type="PANTHER" id="PTHR48090:SF7">
    <property type="entry name" value="RFBJ PROTEIN"/>
    <property type="match status" value="1"/>
</dbReference>
<reference evidence="2" key="1">
    <citation type="submission" date="2020-02" db="EMBL/GenBank/DDBJ databases">
        <authorList>
            <person name="Meier V. D."/>
        </authorList>
    </citation>
    <scope>NUCLEOTIDE SEQUENCE</scope>
    <source>
        <strain evidence="2">AVDCRST_MAG77</strain>
    </source>
</reference>
<dbReference type="GO" id="GO:0016740">
    <property type="term" value="F:transferase activity"/>
    <property type="evidence" value="ECO:0007669"/>
    <property type="project" value="UniProtKB-KW"/>
</dbReference>
<dbReference type="AlphaFoldDB" id="A0A6J4JQK6"/>
<dbReference type="InterPro" id="IPR029044">
    <property type="entry name" value="Nucleotide-diphossugar_trans"/>
</dbReference>
<name>A0A6J4JQK6_9CHLR</name>
<keyword evidence="2" id="KW-0808">Transferase</keyword>
<proteinExistence type="predicted"/>
<dbReference type="CDD" id="cd04179">
    <property type="entry name" value="DPM_DPG-synthase_like"/>
    <property type="match status" value="1"/>
</dbReference>
<dbReference type="InterPro" id="IPR001173">
    <property type="entry name" value="Glyco_trans_2-like"/>
</dbReference>
<accession>A0A6J4JQK6</accession>
<gene>
    <name evidence="2" type="ORF">AVDCRST_MAG77-4172</name>
</gene>
<evidence type="ECO:0000259" key="1">
    <source>
        <dbReference type="Pfam" id="PF00535"/>
    </source>
</evidence>
<organism evidence="2">
    <name type="scientific">uncultured Chloroflexota bacterium</name>
    <dbReference type="NCBI Taxonomy" id="166587"/>
    <lineage>
        <taxon>Bacteria</taxon>
        <taxon>Bacillati</taxon>
        <taxon>Chloroflexota</taxon>
        <taxon>environmental samples</taxon>
    </lineage>
</organism>
<sequence length="261" mass="28963">MWQGKKVIVVFPAYNEERGIVQAIEDFLGARFAQSEDLVDEVIAVDNNSRDRTAELIQSTRARYVRETRQGYGNALRRGMAEAAAAGADLIILAEPDGTFAGKDVVRLLTFADDFDLVLGTRTTRELIWQEANMGRFLRWGNWAVAKLLQVLFGGPSLSDCGCTLRLIHRQTYLDIAGRLTVGASHFLPEMVCLALLGGHRLVEVPVNYRGRVGESKITGSVHQAVTVGLRMIALILRYRLMSGAPRRERRPRRLSATAAP</sequence>
<dbReference type="InterPro" id="IPR050256">
    <property type="entry name" value="Glycosyltransferase_2"/>
</dbReference>
<dbReference type="Pfam" id="PF00535">
    <property type="entry name" value="Glycos_transf_2"/>
    <property type="match status" value="1"/>
</dbReference>
<evidence type="ECO:0000313" key="2">
    <source>
        <dbReference type="EMBL" id="CAA9284880.1"/>
    </source>
</evidence>
<dbReference type="Gene3D" id="3.90.550.10">
    <property type="entry name" value="Spore Coat Polysaccharide Biosynthesis Protein SpsA, Chain A"/>
    <property type="match status" value="1"/>
</dbReference>
<feature type="domain" description="Glycosyltransferase 2-like" evidence="1">
    <location>
        <begin position="9"/>
        <end position="171"/>
    </location>
</feature>
<dbReference type="PANTHER" id="PTHR48090">
    <property type="entry name" value="UNDECAPRENYL-PHOSPHATE 4-DEOXY-4-FORMAMIDO-L-ARABINOSE TRANSFERASE-RELATED"/>
    <property type="match status" value="1"/>
</dbReference>
<dbReference type="SUPFAM" id="SSF53448">
    <property type="entry name" value="Nucleotide-diphospho-sugar transferases"/>
    <property type="match status" value="1"/>
</dbReference>